<dbReference type="Pfam" id="PF01116">
    <property type="entry name" value="F_bP_aldolase"/>
    <property type="match status" value="1"/>
</dbReference>
<dbReference type="RefSeq" id="WP_114125459.1">
    <property type="nucleotide sequence ID" value="NZ_QOUI01000002.1"/>
</dbReference>
<dbReference type="CDD" id="cd00947">
    <property type="entry name" value="TBP_aldolase_IIB"/>
    <property type="match status" value="1"/>
</dbReference>
<dbReference type="Gene3D" id="3.20.20.70">
    <property type="entry name" value="Aldolase class I"/>
    <property type="match status" value="1"/>
</dbReference>
<dbReference type="GO" id="GO:0016832">
    <property type="term" value="F:aldehyde-lyase activity"/>
    <property type="evidence" value="ECO:0007669"/>
    <property type="project" value="InterPro"/>
</dbReference>
<keyword evidence="2" id="KW-0862">Zinc</keyword>
<feature type="active site" description="Proton donor" evidence="1">
    <location>
        <position position="81"/>
    </location>
</feature>
<feature type="binding site" evidence="2">
    <location>
        <position position="82"/>
    </location>
    <ligand>
        <name>Zn(2+)</name>
        <dbReference type="ChEBI" id="CHEBI:29105"/>
        <label>1</label>
        <note>catalytic</note>
    </ligand>
</feature>
<evidence type="ECO:0000256" key="2">
    <source>
        <dbReference type="PIRSR" id="PIRSR001359-3"/>
    </source>
</evidence>
<dbReference type="AlphaFoldDB" id="A0A367YYV5"/>
<dbReference type="GO" id="GO:0008270">
    <property type="term" value="F:zinc ion binding"/>
    <property type="evidence" value="ECO:0007669"/>
    <property type="project" value="InterPro"/>
</dbReference>
<keyword evidence="2" id="KW-0479">Metal-binding</keyword>
<dbReference type="Proteomes" id="UP000252770">
    <property type="component" value="Unassembled WGS sequence"/>
</dbReference>
<comment type="caution">
    <text evidence="3">The sequence shown here is derived from an EMBL/GenBank/DDBJ whole genome shotgun (WGS) entry which is preliminary data.</text>
</comment>
<dbReference type="InterPro" id="IPR013785">
    <property type="entry name" value="Aldolase_TIM"/>
</dbReference>
<dbReference type="PANTHER" id="PTHR30304">
    <property type="entry name" value="D-TAGATOSE-1,6-BISPHOSPHATE ALDOLASE"/>
    <property type="match status" value="1"/>
</dbReference>
<gene>
    <name evidence="3" type="ORF">DT076_04575</name>
</gene>
<dbReference type="EMBL" id="QOUI01000002">
    <property type="protein sequence ID" value="RCK70689.1"/>
    <property type="molecule type" value="Genomic_DNA"/>
</dbReference>
<feature type="binding site" evidence="2">
    <location>
        <position position="103"/>
    </location>
    <ligand>
        <name>Zn(2+)</name>
        <dbReference type="ChEBI" id="CHEBI:29105"/>
        <label>2</label>
    </ligand>
</feature>
<dbReference type="SUPFAM" id="SSF51569">
    <property type="entry name" value="Aldolase"/>
    <property type="match status" value="1"/>
</dbReference>
<organism evidence="3 4">
    <name type="scientific">Desertihabitans brevis</name>
    <dbReference type="NCBI Taxonomy" id="2268447"/>
    <lineage>
        <taxon>Bacteria</taxon>
        <taxon>Bacillati</taxon>
        <taxon>Actinomycetota</taxon>
        <taxon>Actinomycetes</taxon>
        <taxon>Propionibacteriales</taxon>
        <taxon>Propionibacteriaceae</taxon>
        <taxon>Desertihabitans</taxon>
    </lineage>
</organism>
<dbReference type="PIRSF" id="PIRSF001359">
    <property type="entry name" value="F_bP_aldolase_II"/>
    <property type="match status" value="1"/>
</dbReference>
<dbReference type="PANTHER" id="PTHR30304:SF0">
    <property type="entry name" value="D-TAGATOSE-1,6-BISPHOSPHATE ALDOLASE SUBUNIT GATY-RELATED"/>
    <property type="match status" value="1"/>
</dbReference>
<comment type="cofactor">
    <cofactor evidence="2">
        <name>Zn(2+)</name>
        <dbReference type="ChEBI" id="CHEBI:29105"/>
    </cofactor>
    <text evidence="2">Binds 2 Zn(2+) ions per subunit. One is catalytic and the other provides a structural contribution.</text>
</comment>
<dbReference type="NCBIfam" id="TIGR00167">
    <property type="entry name" value="cbbA"/>
    <property type="match status" value="1"/>
</dbReference>
<evidence type="ECO:0000313" key="3">
    <source>
        <dbReference type="EMBL" id="RCK70689.1"/>
    </source>
</evidence>
<dbReference type="GO" id="GO:0005975">
    <property type="term" value="P:carbohydrate metabolic process"/>
    <property type="evidence" value="ECO:0007669"/>
    <property type="project" value="InterPro"/>
</dbReference>
<feature type="binding site" evidence="2">
    <location>
        <position position="203"/>
    </location>
    <ligand>
        <name>Zn(2+)</name>
        <dbReference type="ChEBI" id="CHEBI:29105"/>
        <label>1</label>
        <note>catalytic</note>
    </ligand>
</feature>
<evidence type="ECO:0000313" key="4">
    <source>
        <dbReference type="Proteomes" id="UP000252770"/>
    </source>
</evidence>
<feature type="binding site" evidence="2">
    <location>
        <position position="175"/>
    </location>
    <ligand>
        <name>Zn(2+)</name>
        <dbReference type="ChEBI" id="CHEBI:29105"/>
        <label>1</label>
        <note>catalytic</note>
    </ligand>
</feature>
<sequence length="284" mass="29393">MTDLRTLAREAAADHVGLGAFNVIQLEHATALVQGAERAGRPVVLQISQNAVKYHGALEPVLAATLAVARGASVPVVVHLDHAEDTDLIRRAVELGVHSVMYDGSHLDYEANVATTAEMVRFCHDAGVVVEAELGEVGGKDGVHAPGARTDPEEAAAFVGATGVDLLAVAVGSSHAMTTRDAVLDVELIGALADRLDVPLVLHGSSGVSDAGMQAAIAAGMTKINVSTHLNQVMTGAVRRVLEGENPPVDPRKWMAPARQAVADEVARLLSLYGAAATAGQRPA</sequence>
<name>A0A367YYV5_9ACTN</name>
<reference evidence="3 4" key="1">
    <citation type="submission" date="2018-07" db="EMBL/GenBank/DDBJ databases">
        <title>Desertimonas flava gen. nov. sp. nov.</title>
        <authorList>
            <person name="Liu S."/>
        </authorList>
    </citation>
    <scope>NUCLEOTIDE SEQUENCE [LARGE SCALE GENOMIC DNA]</scope>
    <source>
        <strain evidence="3 4">16Sb5-5</strain>
    </source>
</reference>
<evidence type="ECO:0000256" key="1">
    <source>
        <dbReference type="PIRSR" id="PIRSR001359-1"/>
    </source>
</evidence>
<dbReference type="InterPro" id="IPR050246">
    <property type="entry name" value="Class_II_FBP_aldolase"/>
</dbReference>
<keyword evidence="4" id="KW-1185">Reference proteome</keyword>
<proteinExistence type="predicted"/>
<dbReference type="InterPro" id="IPR000771">
    <property type="entry name" value="FBA_II"/>
</dbReference>
<accession>A0A367YYV5</accession>
<feature type="binding site" evidence="2">
    <location>
        <position position="133"/>
    </location>
    <ligand>
        <name>Zn(2+)</name>
        <dbReference type="ChEBI" id="CHEBI:29105"/>
        <label>2</label>
    </ligand>
</feature>
<protein>
    <submittedName>
        <fullName evidence="3">Class II fructose-bisphosphate aldolase</fullName>
    </submittedName>
</protein>